<dbReference type="CDD" id="cd02440">
    <property type="entry name" value="AdoMet_MTases"/>
    <property type="match status" value="1"/>
</dbReference>
<dbReference type="InterPro" id="IPR029063">
    <property type="entry name" value="SAM-dependent_MTases_sf"/>
</dbReference>
<keyword evidence="1 5" id="KW-0489">Methyltransferase</keyword>
<reference evidence="5" key="1">
    <citation type="submission" date="2016-08" db="EMBL/GenBank/DDBJ databases">
        <title>Complete Genome Seqeunce of Paenibacillus sp. nov. IHBB 9852 from high altitute lake of Indian trans-Himalayas.</title>
        <authorList>
            <person name="Kiran S."/>
            <person name="Swarnkar M.K."/>
            <person name="Rana A."/>
            <person name="Tewari R."/>
            <person name="Gulati A."/>
        </authorList>
    </citation>
    <scope>NUCLEOTIDE SEQUENCE [LARGE SCALE GENOMIC DNA]</scope>
    <source>
        <strain evidence="5">IHBB 9852</strain>
    </source>
</reference>
<dbReference type="RefSeq" id="WP_099479107.1">
    <property type="nucleotide sequence ID" value="NZ_CP016809.1"/>
</dbReference>
<dbReference type="PANTHER" id="PTHR43464">
    <property type="entry name" value="METHYLTRANSFERASE"/>
    <property type="match status" value="1"/>
</dbReference>
<evidence type="ECO:0000313" key="5">
    <source>
        <dbReference type="EMBL" id="ANY75384.1"/>
    </source>
</evidence>
<evidence type="ECO:0000259" key="4">
    <source>
        <dbReference type="Pfam" id="PF13649"/>
    </source>
</evidence>
<sequence>MGDFQQAREKERAYHEQFYDQTVLFEPGSWLARPVAAVMEHLELLRVQNMRILDLGCGVGRNSIPMAQRIRDMNGTVVCVDLLESAIAKLRQYAEQHGVASHIETHVADAQYFRVTPGMYHYIVACSCLEHLSSEEAFVAKLEEMQEGTAPLGIHCIMINTNVKEIDVETGKERDGLIELNLPTERAFSILHRLYADWEILCERQVHQEIPEVHDGRDMMFCGEWITFTARKGAR</sequence>
<name>A0A1B2E5Y9_9BACL</name>
<dbReference type="GO" id="GO:0032259">
    <property type="term" value="P:methylation"/>
    <property type="evidence" value="ECO:0007669"/>
    <property type="project" value="UniProtKB-KW"/>
</dbReference>
<gene>
    <name evidence="5" type="ORF">BBD41_23965</name>
</gene>
<keyword evidence="3" id="KW-0949">S-adenosyl-L-methionine</keyword>
<evidence type="ECO:0000256" key="2">
    <source>
        <dbReference type="ARBA" id="ARBA00022679"/>
    </source>
</evidence>
<dbReference type="PANTHER" id="PTHR43464:SF19">
    <property type="entry name" value="UBIQUINONE BIOSYNTHESIS O-METHYLTRANSFERASE, MITOCHONDRIAL"/>
    <property type="match status" value="1"/>
</dbReference>
<feature type="domain" description="Methyltransferase" evidence="4">
    <location>
        <begin position="52"/>
        <end position="146"/>
    </location>
</feature>
<dbReference type="Pfam" id="PF13649">
    <property type="entry name" value="Methyltransf_25"/>
    <property type="match status" value="1"/>
</dbReference>
<dbReference type="KEGG" id="pib:BBD41_23965"/>
<dbReference type="SUPFAM" id="SSF53335">
    <property type="entry name" value="S-adenosyl-L-methionine-dependent methyltransferases"/>
    <property type="match status" value="1"/>
</dbReference>
<evidence type="ECO:0000256" key="3">
    <source>
        <dbReference type="ARBA" id="ARBA00022691"/>
    </source>
</evidence>
<dbReference type="AlphaFoldDB" id="A0A1B2E5Y9"/>
<keyword evidence="2 5" id="KW-0808">Transferase</keyword>
<proteinExistence type="predicted"/>
<protein>
    <submittedName>
        <fullName evidence="5">Methyltransferase type 12</fullName>
    </submittedName>
</protein>
<dbReference type="InterPro" id="IPR041698">
    <property type="entry name" value="Methyltransf_25"/>
</dbReference>
<dbReference type="Gene3D" id="3.40.50.150">
    <property type="entry name" value="Vaccinia Virus protein VP39"/>
    <property type="match status" value="1"/>
</dbReference>
<accession>A0A1B2E5Y9</accession>
<dbReference type="GO" id="GO:0008168">
    <property type="term" value="F:methyltransferase activity"/>
    <property type="evidence" value="ECO:0007669"/>
    <property type="project" value="UniProtKB-KW"/>
</dbReference>
<dbReference type="EMBL" id="CP016809">
    <property type="protein sequence ID" value="ANY75384.1"/>
    <property type="molecule type" value="Genomic_DNA"/>
</dbReference>
<organism evidence="5">
    <name type="scientific">Paenibacillus ihbetae</name>
    <dbReference type="NCBI Taxonomy" id="1870820"/>
    <lineage>
        <taxon>Bacteria</taxon>
        <taxon>Bacillati</taxon>
        <taxon>Bacillota</taxon>
        <taxon>Bacilli</taxon>
        <taxon>Bacillales</taxon>
        <taxon>Paenibacillaceae</taxon>
        <taxon>Paenibacillus</taxon>
    </lineage>
</organism>
<evidence type="ECO:0000256" key="1">
    <source>
        <dbReference type="ARBA" id="ARBA00022603"/>
    </source>
</evidence>